<organism evidence="2 3">
    <name type="scientific">Diaphorina citri</name>
    <name type="common">Asian citrus psyllid</name>
    <dbReference type="NCBI Taxonomy" id="121845"/>
    <lineage>
        <taxon>Eukaryota</taxon>
        <taxon>Metazoa</taxon>
        <taxon>Ecdysozoa</taxon>
        <taxon>Arthropoda</taxon>
        <taxon>Hexapoda</taxon>
        <taxon>Insecta</taxon>
        <taxon>Pterygota</taxon>
        <taxon>Neoptera</taxon>
        <taxon>Paraneoptera</taxon>
        <taxon>Hemiptera</taxon>
        <taxon>Sternorrhyncha</taxon>
        <taxon>Psylloidea</taxon>
        <taxon>Psyllidae</taxon>
        <taxon>Diaphorininae</taxon>
        <taxon>Diaphorina</taxon>
    </lineage>
</organism>
<reference evidence="3" key="1">
    <citation type="submission" date="2025-08" db="UniProtKB">
        <authorList>
            <consortium name="RefSeq"/>
        </authorList>
    </citation>
    <scope>IDENTIFICATION</scope>
</reference>
<dbReference type="Gene3D" id="6.10.250.1060">
    <property type="match status" value="1"/>
</dbReference>
<sequence>MASSAVQAPALQKLLTDEEYQSLPSLICTKINQALQDQADECSCLLTLHESEKQKNGDLITGLRNDIETTKAELSDAQQKLVTLSEENKNLLARLDTTQKTLEHVENAKRISKSSDIRFQEMMCRNTSHKYINVLPALGTVDVTSLPTGAYAPLQL</sequence>
<dbReference type="RefSeq" id="XP_026681652.1">
    <property type="nucleotide sequence ID" value="XM_026825851.1"/>
</dbReference>
<dbReference type="GeneID" id="113468731"/>
<dbReference type="Proteomes" id="UP000079169">
    <property type="component" value="Unplaced"/>
</dbReference>
<feature type="coiled-coil region" evidence="1">
    <location>
        <begin position="60"/>
        <end position="108"/>
    </location>
</feature>
<dbReference type="KEGG" id="dci:113468731"/>
<evidence type="ECO:0000313" key="2">
    <source>
        <dbReference type="Proteomes" id="UP000079169"/>
    </source>
</evidence>
<gene>
    <name evidence="3" type="primary">LOC113468731</name>
</gene>
<dbReference type="AlphaFoldDB" id="A0A3Q0IZH1"/>
<evidence type="ECO:0000256" key="1">
    <source>
        <dbReference type="SAM" id="Coils"/>
    </source>
</evidence>
<proteinExistence type="predicted"/>
<accession>A0A3Q0IZH1</accession>
<keyword evidence="1" id="KW-0175">Coiled coil</keyword>
<keyword evidence="2" id="KW-1185">Reference proteome</keyword>
<name>A0A3Q0IZH1_DIACI</name>
<evidence type="ECO:0000313" key="3">
    <source>
        <dbReference type="RefSeq" id="XP_026681652.1"/>
    </source>
</evidence>
<protein>
    <submittedName>
        <fullName evidence="3">Uncharacterized protein LOC113468731</fullName>
    </submittedName>
</protein>
<dbReference type="PaxDb" id="121845-A0A3Q0IZH1"/>